<sequence length="198" mass="21398">MSVCAEMMAATGDLGSLEPKAVGVMGVSQPLRLVVDPRAHVEELLRFEANVVRGPGAEDCAIWCSAIGADGYGRFWVRRGGARIMVRANRYALAAALQGRALEPWVRALHGCDNPACVRVSRRGQIGLLHIIGGSQRDNMQMMARARRGGGRVVVRRGDHGIKARRARAVALREAVRHGWDAEAVEAALLGSTDPTLW</sequence>
<reference evidence="1 2" key="1">
    <citation type="journal article" date="2017" name="Lancet Infect. Dis.">
        <title>Global outbreak of severe Mycobacterium chimaera disease after cardiac surgery: a molecular epidemiological study.</title>
        <authorList>
            <person name="van Ingen J."/>
            <person name="Kohl T."/>
            <person name="Kranzer K."/>
            <person name="Hasse B."/>
            <person name="Keller P."/>
            <person name="Szafranska A."/>
            <person name="Hillemann D."/>
            <person name="Chand M."/>
            <person name="Schreiber P."/>
            <person name="Sommerstein R."/>
            <person name="Berger C."/>
            <person name="Genoni M."/>
            <person name="Ruegg C."/>
            <person name="Troillet N."/>
            <person name="Widmer A.F."/>
            <person name="Becker S.L."/>
            <person name="Herrmann M."/>
            <person name="Eckmanns T."/>
            <person name="Haller S."/>
            <person name="Hoeller C."/>
            <person name="Debast S.B."/>
            <person name="Wolfhagen M.J."/>
            <person name="Hopman J."/>
            <person name="Kluytmans J."/>
            <person name="Langelaar M."/>
            <person name="Notermans D.W."/>
            <person name="ten Oever J."/>
            <person name="van den Barselaar P."/>
            <person name="Vonk A.B.A."/>
            <person name="Vos M.C."/>
            <person name="Ahmed N."/>
            <person name="Brown T."/>
            <person name="Crook D."/>
            <person name="Lamagni T."/>
            <person name="Phin N."/>
            <person name="Smith E.G."/>
            <person name="Zambon M."/>
            <person name="Serr A."/>
            <person name="Goetting T."/>
            <person name="Ebner W."/>
            <person name="Thuermer A."/>
            <person name="Utpatel C."/>
            <person name="Sproer C."/>
            <person name="Bunk B."/>
            <person name="Nubel U."/>
            <person name="Bloemberg G."/>
            <person name="Bottger E."/>
            <person name="Niemann S."/>
            <person name="Wagner D."/>
            <person name="Sax H."/>
        </authorList>
    </citation>
    <scope>NUCLEOTIDE SEQUENCE [LARGE SCALE GENOMIC DNA]</scope>
    <source>
        <strain evidence="1 2">ZUERICH-2</strain>
        <plasmid evidence="1 2">unnamed 1</plasmid>
    </source>
</reference>
<keyword evidence="1" id="KW-0614">Plasmid</keyword>
<gene>
    <name evidence="1" type="ORF">MYCOZU2_05909</name>
</gene>
<dbReference type="EMBL" id="CP015268">
    <property type="protein sequence ID" value="ASL18254.1"/>
    <property type="molecule type" value="Genomic_DNA"/>
</dbReference>
<evidence type="ECO:0000313" key="2">
    <source>
        <dbReference type="Proteomes" id="UP000198286"/>
    </source>
</evidence>
<geneLocation type="plasmid" evidence="1 2">
    <name>unnamed 1</name>
</geneLocation>
<protein>
    <submittedName>
        <fullName evidence="1">Uncharacterized protein</fullName>
    </submittedName>
</protein>
<dbReference type="AlphaFoldDB" id="A0A7U5MR84"/>
<organism evidence="1 2">
    <name type="scientific">Mycobacterium intracellulare subsp. chimaera</name>
    <dbReference type="NCBI Taxonomy" id="222805"/>
    <lineage>
        <taxon>Bacteria</taxon>
        <taxon>Bacillati</taxon>
        <taxon>Actinomycetota</taxon>
        <taxon>Actinomycetes</taxon>
        <taxon>Mycobacteriales</taxon>
        <taxon>Mycobacteriaceae</taxon>
        <taxon>Mycobacterium</taxon>
        <taxon>Mycobacterium avium complex (MAC)</taxon>
    </lineage>
</organism>
<dbReference type="Proteomes" id="UP000198286">
    <property type="component" value="Plasmid unnamed 1"/>
</dbReference>
<name>A0A7U5MR84_MYCIT</name>
<evidence type="ECO:0000313" key="1">
    <source>
        <dbReference type="EMBL" id="ASL18254.1"/>
    </source>
</evidence>
<accession>A0A7U5MR84</accession>
<proteinExistence type="predicted"/>